<dbReference type="GO" id="GO:0004888">
    <property type="term" value="F:transmembrane signaling receptor activity"/>
    <property type="evidence" value="ECO:0007669"/>
    <property type="project" value="InterPro"/>
</dbReference>
<feature type="transmembrane region" description="Helical" evidence="7">
    <location>
        <begin position="143"/>
        <end position="166"/>
    </location>
</feature>
<evidence type="ECO:0000256" key="4">
    <source>
        <dbReference type="PROSITE-ProRule" id="PRU00284"/>
    </source>
</evidence>
<evidence type="ECO:0000256" key="2">
    <source>
        <dbReference type="ARBA" id="ARBA00022481"/>
    </source>
</evidence>
<feature type="region of interest" description="Disordered" evidence="6">
    <location>
        <begin position="482"/>
        <end position="532"/>
    </location>
</feature>
<protein>
    <submittedName>
        <fullName evidence="9">Chemotaxis protein</fullName>
    </submittedName>
</protein>
<feature type="transmembrane region" description="Helical" evidence="7">
    <location>
        <begin position="70"/>
        <end position="88"/>
    </location>
</feature>
<dbReference type="CDD" id="cd11386">
    <property type="entry name" value="MCP_signal"/>
    <property type="match status" value="1"/>
</dbReference>
<dbReference type="PRINTS" id="PR00260">
    <property type="entry name" value="CHEMTRNSDUCR"/>
</dbReference>
<comment type="caution">
    <text evidence="9">The sequence shown here is derived from an EMBL/GenBank/DDBJ whole genome shotgun (WGS) entry which is preliminary data.</text>
</comment>
<gene>
    <name evidence="9" type="ORF">BA896_002815</name>
</gene>
<dbReference type="SUPFAM" id="SSF58104">
    <property type="entry name" value="Methyl-accepting chemotaxis protein (MCP) signaling domain"/>
    <property type="match status" value="1"/>
</dbReference>
<feature type="domain" description="Methyl-accepting transducer" evidence="8">
    <location>
        <begin position="227"/>
        <end position="456"/>
    </location>
</feature>
<keyword evidence="7" id="KW-0472">Membrane</keyword>
<evidence type="ECO:0000313" key="9">
    <source>
        <dbReference type="EMBL" id="OFJ48064.1"/>
    </source>
</evidence>
<dbReference type="FunFam" id="1.10.287.950:FF:000001">
    <property type="entry name" value="Methyl-accepting chemotaxis sensory transducer"/>
    <property type="match status" value="1"/>
</dbReference>
<dbReference type="Proteomes" id="UP000092634">
    <property type="component" value="Unassembled WGS sequence"/>
</dbReference>
<dbReference type="InterPro" id="IPR051310">
    <property type="entry name" value="MCP_chemotaxis"/>
</dbReference>
<dbReference type="Pfam" id="PF00015">
    <property type="entry name" value="MCPsignal"/>
    <property type="match status" value="1"/>
</dbReference>
<keyword evidence="7" id="KW-1133">Transmembrane helix</keyword>
<name>A0A1E8PQP3_9BURK</name>
<proteinExistence type="inferred from homology"/>
<evidence type="ECO:0000256" key="7">
    <source>
        <dbReference type="SAM" id="Phobius"/>
    </source>
</evidence>
<keyword evidence="5" id="KW-0175">Coiled coil</keyword>
<dbReference type="GO" id="GO:0006935">
    <property type="term" value="P:chemotaxis"/>
    <property type="evidence" value="ECO:0007669"/>
    <property type="project" value="InterPro"/>
</dbReference>
<dbReference type="PANTHER" id="PTHR43531:SF14">
    <property type="entry name" value="METHYL-ACCEPTING CHEMOTAXIS PROTEIN I-RELATED"/>
    <property type="match status" value="1"/>
</dbReference>
<keyword evidence="4" id="KW-0807">Transducer</keyword>
<feature type="compositionally biased region" description="Low complexity" evidence="6">
    <location>
        <begin position="502"/>
        <end position="511"/>
    </location>
</feature>
<dbReference type="PANTHER" id="PTHR43531">
    <property type="entry name" value="PROTEIN ICFG"/>
    <property type="match status" value="1"/>
</dbReference>
<keyword evidence="7" id="KW-0812">Transmembrane</keyword>
<evidence type="ECO:0000256" key="5">
    <source>
        <dbReference type="SAM" id="Coils"/>
    </source>
</evidence>
<accession>A0A1E8PQP3</accession>
<dbReference type="Gene3D" id="1.10.287.950">
    <property type="entry name" value="Methyl-accepting chemotaxis protein"/>
    <property type="match status" value="1"/>
</dbReference>
<feature type="transmembrane region" description="Helical" evidence="7">
    <location>
        <begin position="42"/>
        <end position="63"/>
    </location>
</feature>
<feature type="transmembrane region" description="Helical" evidence="7">
    <location>
        <begin position="18"/>
        <end position="36"/>
    </location>
</feature>
<dbReference type="GO" id="GO:0005886">
    <property type="term" value="C:plasma membrane"/>
    <property type="evidence" value="ECO:0007669"/>
    <property type="project" value="TreeGrafter"/>
</dbReference>
<dbReference type="AlphaFoldDB" id="A0A1E8PQP3"/>
<feature type="coiled-coil region" evidence="5">
    <location>
        <begin position="427"/>
        <end position="465"/>
    </location>
</feature>
<organism evidence="9 10">
    <name type="scientific">Janthinobacterium lividum</name>
    <dbReference type="NCBI Taxonomy" id="29581"/>
    <lineage>
        <taxon>Bacteria</taxon>
        <taxon>Pseudomonadati</taxon>
        <taxon>Pseudomonadota</taxon>
        <taxon>Betaproteobacteria</taxon>
        <taxon>Burkholderiales</taxon>
        <taxon>Oxalobacteraceae</taxon>
        <taxon>Janthinobacterium</taxon>
    </lineage>
</organism>
<evidence type="ECO:0000256" key="6">
    <source>
        <dbReference type="SAM" id="MobiDB-lite"/>
    </source>
</evidence>
<evidence type="ECO:0000313" key="10">
    <source>
        <dbReference type="Proteomes" id="UP000092634"/>
    </source>
</evidence>
<feature type="transmembrane region" description="Helical" evidence="7">
    <location>
        <begin position="94"/>
        <end position="122"/>
    </location>
</feature>
<evidence type="ECO:0000259" key="8">
    <source>
        <dbReference type="PROSITE" id="PS50111"/>
    </source>
</evidence>
<keyword evidence="2" id="KW-0488">Methylation</keyword>
<comment type="subcellular location">
    <subcellularLocation>
        <location evidence="1">Membrane</location>
    </subcellularLocation>
</comment>
<dbReference type="PROSITE" id="PS50111">
    <property type="entry name" value="CHEMOTAXIS_TRANSDUC_2"/>
    <property type="match status" value="1"/>
</dbReference>
<dbReference type="GO" id="GO:0007165">
    <property type="term" value="P:signal transduction"/>
    <property type="evidence" value="ECO:0007669"/>
    <property type="project" value="UniProtKB-KW"/>
</dbReference>
<dbReference type="SMART" id="SM00283">
    <property type="entry name" value="MA"/>
    <property type="match status" value="1"/>
</dbReference>
<reference evidence="9 10" key="1">
    <citation type="submission" date="2016-10" db="EMBL/GenBank/DDBJ databases">
        <title>Updated version of Genome Assembly of Janthinobacterium lividum ERGS5:01.</title>
        <authorList>
            <person name="Kumar R."/>
            <person name="Acharya V."/>
            <person name="Singh D."/>
        </authorList>
    </citation>
    <scope>NUCLEOTIDE SEQUENCE [LARGE SCALE GENOMIC DNA]</scope>
    <source>
        <strain evidence="9 10">ERGS5:01</strain>
    </source>
</reference>
<dbReference type="InterPro" id="IPR004089">
    <property type="entry name" value="MCPsignal_dom"/>
</dbReference>
<evidence type="ECO:0000256" key="1">
    <source>
        <dbReference type="ARBA" id="ARBA00004370"/>
    </source>
</evidence>
<feature type="coiled-coil region" evidence="5">
    <location>
        <begin position="246"/>
        <end position="283"/>
    </location>
</feature>
<comment type="similarity">
    <text evidence="3">Belongs to the methyl-accepting chemotaxis (MCP) protein family.</text>
</comment>
<sequence length="532" mass="56169">MLALNSFLEINYRRADRLMLCVLWGLFIAALGLASLHDTLKWALFAGLPTVLIASALVLYAGGTRLTRQFIGAALMIMAALHIHQAAGMTEAHFGIFVLLAFLLCYRDWSVIVVAAAVIAAHHLSFNYLQELGYGVRCLTQPATGLILIHAFYVVAESSVLCYIAVMLHRDAIQAAELTISVATLTGGDDGTVDLRMAAQPAQSASAKLLQGAVQRMHGAMAGVQQGVEIIVVASREIANGNLDLSARTEQQASSLEETAASMEELTSNVKQNSDNARQANRLAISASGVAVQGGTVMTEMIETMASINASARKIVDIIGVIDGIAFQTNILALNAAVEAARAGEQGRGFAVVASEVRNLAQRSAIASKEIKLLIGDSVEKVEAGSKLVSQAGTTMEEIVASVKLVTDIMDEISTAGQEQEASILQINQAITEMDTVTQQNAALVEQAAAAAESLQDQAGNLEQVVQVFRLDRASAAAAASPAVRQRAKPSPASAALQSKKPVPVRIAAQRPPVPPAAAKPRASLSDDWEQF</sequence>
<dbReference type="InterPro" id="IPR004090">
    <property type="entry name" value="Chemotax_Me-accpt_rcpt"/>
</dbReference>
<dbReference type="EMBL" id="MAQB02000001">
    <property type="protein sequence ID" value="OFJ48064.1"/>
    <property type="molecule type" value="Genomic_DNA"/>
</dbReference>
<evidence type="ECO:0000256" key="3">
    <source>
        <dbReference type="ARBA" id="ARBA00029447"/>
    </source>
</evidence>